<dbReference type="InterPro" id="IPR051801">
    <property type="entry name" value="GH28_Enzymes"/>
</dbReference>
<dbReference type="Pfam" id="PF12708">
    <property type="entry name" value="Pect-lyase_RHGA_epim"/>
    <property type="match status" value="1"/>
</dbReference>
<dbReference type="GO" id="GO:0004650">
    <property type="term" value="F:polygalacturonase activity"/>
    <property type="evidence" value="ECO:0007669"/>
    <property type="project" value="InterPro"/>
</dbReference>
<gene>
    <name evidence="5" type="ORF">C498_02040</name>
</gene>
<evidence type="ECO:0000256" key="2">
    <source>
        <dbReference type="ARBA" id="ARBA00022801"/>
    </source>
</evidence>
<reference evidence="5 6" key="2">
    <citation type="journal article" date="2014" name="PLoS Genet.">
        <title>Phylogenetically driven sequencing of extremely halophilic archaea reveals strategies for static and dynamic osmo-response.</title>
        <authorList>
            <person name="Becker E.A."/>
            <person name="Seitzer P.M."/>
            <person name="Tritt A."/>
            <person name="Larsen D."/>
            <person name="Krusor M."/>
            <person name="Yao A.I."/>
            <person name="Wu D."/>
            <person name="Madern D."/>
            <person name="Eisen J.A."/>
            <person name="Darling A.E."/>
            <person name="Facciotti M.T."/>
        </authorList>
    </citation>
    <scope>NUCLEOTIDE SEQUENCE [LARGE SCALE GENOMIC DNA]</scope>
    <source>
        <strain evidence="6">ATCC 29605 / DSM 3757 / JCM 8879 / NBRC 14742 / NCIMB 2012 / VKM B-1768 / DS2</strain>
    </source>
</reference>
<dbReference type="SMART" id="SM00710">
    <property type="entry name" value="PbH1"/>
    <property type="match status" value="4"/>
</dbReference>
<comment type="similarity">
    <text evidence="1">Belongs to the glycosyl hydrolase 28 family.</text>
</comment>
<evidence type="ECO:0000313" key="6">
    <source>
        <dbReference type="Proteomes" id="UP000011532"/>
    </source>
</evidence>
<dbReference type="Pfam" id="PF00295">
    <property type="entry name" value="Glyco_hydro_28"/>
    <property type="match status" value="1"/>
</dbReference>
<keyword evidence="2" id="KW-0378">Hydrolase</keyword>
<dbReference type="InterPro" id="IPR011050">
    <property type="entry name" value="Pectin_lyase_fold/virulence"/>
</dbReference>
<evidence type="ECO:0000313" key="5">
    <source>
        <dbReference type="EMBL" id="ELY36888.1"/>
    </source>
</evidence>
<dbReference type="InterPro" id="IPR000743">
    <property type="entry name" value="Glyco_hydro_28"/>
</dbReference>
<reference evidence="6" key="1">
    <citation type="submission" date="2012-11" db="EMBL/GenBank/DDBJ databases">
        <authorList>
            <person name="Becker E.A."/>
            <person name="Seitzer P."/>
            <person name="Tritt A."/>
            <person name="Larsen D."/>
            <person name="Yao A."/>
            <person name="Wu D."/>
            <person name="Darling A."/>
            <person name="Eisen J.A."/>
            <person name="Facciotti M.T."/>
        </authorList>
    </citation>
    <scope>NUCLEOTIDE SEQUENCE [LARGE SCALE GENOMIC DNA]</scope>
    <source>
        <strain evidence="6">ATCC 29605 / DSM 3757 / JCM 8879 / NBRC 14742 / NCIMB 2012 / VKM B-1768 / DS2</strain>
    </source>
</reference>
<evidence type="ECO:0000256" key="1">
    <source>
        <dbReference type="ARBA" id="ARBA00008834"/>
    </source>
</evidence>
<evidence type="ECO:0000256" key="3">
    <source>
        <dbReference type="ARBA" id="ARBA00023295"/>
    </source>
</evidence>
<evidence type="ECO:0000259" key="4">
    <source>
        <dbReference type="Pfam" id="PF12708"/>
    </source>
</evidence>
<dbReference type="PANTHER" id="PTHR31339">
    <property type="entry name" value="PECTIN LYASE-RELATED"/>
    <property type="match status" value="1"/>
</dbReference>
<dbReference type="GO" id="GO:0005975">
    <property type="term" value="P:carbohydrate metabolic process"/>
    <property type="evidence" value="ECO:0007669"/>
    <property type="project" value="InterPro"/>
</dbReference>
<dbReference type="PROSITE" id="PS00502">
    <property type="entry name" value="POLYGALACTURONASE"/>
    <property type="match status" value="1"/>
</dbReference>
<dbReference type="PANTHER" id="PTHR31339:SF9">
    <property type="entry name" value="PLASMIN AND FIBRONECTIN-BINDING PROTEIN A"/>
    <property type="match status" value="1"/>
</dbReference>
<keyword evidence="3" id="KW-0326">Glycosidase</keyword>
<proteinExistence type="inferred from homology"/>
<dbReference type="AlphaFoldDB" id="A0A384KAF3"/>
<organism evidence="5 6">
    <name type="scientific">Haloferax volcanii (strain ATCC 29605 / DSM 3757 / JCM 8879 / NBRC 14742 / NCIMB 2012 / VKM B-1768 / DS2)</name>
    <name type="common">Halobacterium volcanii</name>
    <dbReference type="NCBI Taxonomy" id="309800"/>
    <lineage>
        <taxon>Archaea</taxon>
        <taxon>Methanobacteriati</taxon>
        <taxon>Methanobacteriota</taxon>
        <taxon>Stenosarchaea group</taxon>
        <taxon>Halobacteria</taxon>
        <taxon>Halobacteriales</taxon>
        <taxon>Haloferacaceae</taxon>
        <taxon>Haloferax</taxon>
    </lineage>
</organism>
<name>A0A384KAF3_HALVD</name>
<dbReference type="EMBL" id="AOHU01000021">
    <property type="protein sequence ID" value="ELY36888.1"/>
    <property type="molecule type" value="Genomic_DNA"/>
</dbReference>
<dbReference type="InterPro" id="IPR012334">
    <property type="entry name" value="Pectin_lyas_fold"/>
</dbReference>
<feature type="domain" description="Rhamnogalacturonase A/B/Epimerase-like pectate lyase" evidence="4">
    <location>
        <begin position="43"/>
        <end position="83"/>
    </location>
</feature>
<dbReference type="InterPro" id="IPR006626">
    <property type="entry name" value="PbH1"/>
</dbReference>
<accession>A0A384KAF3</accession>
<dbReference type="SUPFAM" id="SSF51126">
    <property type="entry name" value="Pectin lyase-like"/>
    <property type="match status" value="1"/>
</dbReference>
<comment type="caution">
    <text evidence="5">The sequence shown here is derived from an EMBL/GenBank/DDBJ whole genome shotgun (WGS) entry which is preliminary data.</text>
</comment>
<protein>
    <submittedName>
        <fullName evidence="5">Exo-poly-alpha-D-galacturonosidase</fullName>
    </submittedName>
</protein>
<dbReference type="Gene3D" id="2.160.20.10">
    <property type="entry name" value="Single-stranded right-handed beta-helix, Pectin lyase-like"/>
    <property type="match status" value="1"/>
</dbReference>
<dbReference type="Proteomes" id="UP000011532">
    <property type="component" value="Unassembled WGS sequence"/>
</dbReference>
<sequence length="549" mass="59157">MLSPPPLPSLVSPLVADFGASWYLGTTFMNALADASGVTLEQRNVRDYGIEDDDSLDTAAIQAALDDCAGEGGEVYLPPGTYRSAPLRVGDDTTFRLANGAELRFVQDFTEFPTVESRWEGWDQDGFHPCLHVADASNVTITGEGVIDGGGSYWWVFVSLPPEQYPSELAARLEEIRSGNQQDEVSTFTVRPPLLQIDGCENVTVSGVTLRNSPFWNTHVVYSDDVTIHDVSIQNPPDAPNGDGIDIDSSRFVRVSDTHIDAGDDAICLKSGKDEQGREVGRPTENVVVTNCTVEHGHGGVVIGSETAGDVRHVTVTNCTFTDTDRGIRIKSKRGRGGTVEDLRFDTIIMRRVACPFVINGYYQTDIDSDPKPVTEATPNVRNVDFHHITAEEVESAAFLAGLPEQRFEGISFTDVDIDATRPFDASDLSPAMAKGYDQRHGVFCKSLGRVSFKDVRVTVPDGSGTPLTAEASSTVVLDGFEAEADEGPAVEADGVENLRIGGCVAPDDGEPFARVRGESDGESSVLLAGNYGDMDEAVVSVQPETVER</sequence>
<dbReference type="InterPro" id="IPR024535">
    <property type="entry name" value="RHGA/B-epi-like_pectate_lyase"/>
</dbReference>